<name>A0A7S4REB5_9DINO</name>
<feature type="coiled-coil region" evidence="3">
    <location>
        <begin position="114"/>
        <end position="208"/>
    </location>
</feature>
<dbReference type="InterPro" id="IPR003959">
    <property type="entry name" value="ATPase_AAA_core"/>
</dbReference>
<feature type="domain" description="AAA+ ATPase" evidence="5">
    <location>
        <begin position="327"/>
        <end position="463"/>
    </location>
</feature>
<feature type="compositionally biased region" description="Basic and acidic residues" evidence="4">
    <location>
        <begin position="13"/>
        <end position="22"/>
    </location>
</feature>
<dbReference type="GO" id="GO:0005524">
    <property type="term" value="F:ATP binding"/>
    <property type="evidence" value="ECO:0007669"/>
    <property type="project" value="UniProtKB-KW"/>
</dbReference>
<dbReference type="PANTHER" id="PTHR23075">
    <property type="entry name" value="PUTATIVE ATP-ASE"/>
    <property type="match status" value="1"/>
</dbReference>
<evidence type="ECO:0000256" key="4">
    <source>
        <dbReference type="SAM" id="MobiDB-lite"/>
    </source>
</evidence>
<dbReference type="InterPro" id="IPR003593">
    <property type="entry name" value="AAA+_ATPase"/>
</dbReference>
<proteinExistence type="predicted"/>
<dbReference type="Gene3D" id="1.10.8.60">
    <property type="match status" value="1"/>
</dbReference>
<protein>
    <recommendedName>
        <fullName evidence="5">AAA+ ATPase domain-containing protein</fullName>
    </recommendedName>
</protein>
<accession>A0A7S4REB5</accession>
<evidence type="ECO:0000313" key="6">
    <source>
        <dbReference type="EMBL" id="CAE4611534.1"/>
    </source>
</evidence>
<dbReference type="Gene3D" id="3.40.50.300">
    <property type="entry name" value="P-loop containing nucleotide triphosphate hydrolases"/>
    <property type="match status" value="1"/>
</dbReference>
<feature type="compositionally biased region" description="Basic and acidic residues" evidence="4">
    <location>
        <begin position="86"/>
        <end position="105"/>
    </location>
</feature>
<dbReference type="InterPro" id="IPR027417">
    <property type="entry name" value="P-loop_NTPase"/>
</dbReference>
<dbReference type="GO" id="GO:0016887">
    <property type="term" value="F:ATP hydrolysis activity"/>
    <property type="evidence" value="ECO:0007669"/>
    <property type="project" value="InterPro"/>
</dbReference>
<dbReference type="InterPro" id="IPR021911">
    <property type="entry name" value="ATAD3_N"/>
</dbReference>
<dbReference type="PANTHER" id="PTHR23075:SF12">
    <property type="entry name" value="AAA+ ATPASE DOMAIN-CONTAINING PROTEIN"/>
    <property type="match status" value="1"/>
</dbReference>
<keyword evidence="2" id="KW-0067">ATP-binding</keyword>
<dbReference type="Pfam" id="PF12037">
    <property type="entry name" value="ATAD3_N"/>
    <property type="match status" value="1"/>
</dbReference>
<organism evidence="6">
    <name type="scientific">Alexandrium monilatum</name>
    <dbReference type="NCBI Taxonomy" id="311494"/>
    <lineage>
        <taxon>Eukaryota</taxon>
        <taxon>Sar</taxon>
        <taxon>Alveolata</taxon>
        <taxon>Dinophyceae</taxon>
        <taxon>Gonyaulacales</taxon>
        <taxon>Pyrocystaceae</taxon>
        <taxon>Alexandrium</taxon>
    </lineage>
</organism>
<evidence type="ECO:0000259" key="5">
    <source>
        <dbReference type="SMART" id="SM00382"/>
    </source>
</evidence>
<feature type="region of interest" description="Disordered" evidence="4">
    <location>
        <begin position="1"/>
        <end position="31"/>
    </location>
</feature>
<gene>
    <name evidence="6" type="ORF">AMON00008_LOCUS34072</name>
</gene>
<dbReference type="GO" id="GO:0007005">
    <property type="term" value="P:mitochondrion organization"/>
    <property type="evidence" value="ECO:0007669"/>
    <property type="project" value="TreeGrafter"/>
</dbReference>
<evidence type="ECO:0000256" key="3">
    <source>
        <dbReference type="SAM" id="Coils"/>
    </source>
</evidence>
<dbReference type="GO" id="GO:0008270">
    <property type="term" value="F:zinc ion binding"/>
    <property type="evidence" value="ECO:0007669"/>
    <property type="project" value="TreeGrafter"/>
</dbReference>
<evidence type="ECO:0000256" key="1">
    <source>
        <dbReference type="ARBA" id="ARBA00022741"/>
    </source>
</evidence>
<sequence length="565" mass="64191">MYYPSSGKGSPGGREEKKDDNITGKFDPSALERGAKALKELDTSPNAAKAFELTKMAEMTKMKELQAEVEQQQTLRSQAQLQRSQMDAEEKRKTISHQNEQERRTAEYKARLDNELYQSKLEDQQKQIDQQLQMQHEQFLRQEETRKRNNLELEDEKRRTMQEAARLDRETAMARAKAEAQGRTEQERENVEVRLREMRAKMAEERKTRLEAIQAIFAGLGQGSKTLLEDRAKMTTLVGGFTALALGVYGARAAARVAGNLVEKRLMRPPLVRETSRLTWNRDNLTWPPWKRREMKLLENIVLEDELSERLTWTTNSLVNAKRNGTPFRHLLLHGPPGTGKTLFARTLSKQSGLDYAIMSGGDVGPLGKDAVQELNKLFSWANSSRRGLILFIDEADAFLRTGRGSEAGAMSEEARNVLSAFLHHTGTESDKFVVVLATNIRGILDRAVLDRVDESFEFPLPSEQERRRMLEMFMEEHVHRPTRRGKVIEVDPTLDESFLDDVAKRTEGFSGRQLAKLVLAYQAAVFGSGTTRLTRGLAEAVLRYKLAHREEEAVRAAEGQADYV</sequence>
<reference evidence="6" key="1">
    <citation type="submission" date="2021-01" db="EMBL/GenBank/DDBJ databases">
        <authorList>
            <person name="Corre E."/>
            <person name="Pelletier E."/>
            <person name="Niang G."/>
            <person name="Scheremetjew M."/>
            <person name="Finn R."/>
            <person name="Kale V."/>
            <person name="Holt S."/>
            <person name="Cochrane G."/>
            <person name="Meng A."/>
            <person name="Brown T."/>
            <person name="Cohen L."/>
        </authorList>
    </citation>
    <scope>NUCLEOTIDE SEQUENCE</scope>
    <source>
        <strain evidence="6">CCMP3105</strain>
    </source>
</reference>
<evidence type="ECO:0000256" key="2">
    <source>
        <dbReference type="ARBA" id="ARBA00022840"/>
    </source>
</evidence>
<feature type="region of interest" description="Disordered" evidence="4">
    <location>
        <begin position="64"/>
        <end position="105"/>
    </location>
</feature>
<dbReference type="Pfam" id="PF00004">
    <property type="entry name" value="AAA"/>
    <property type="match status" value="1"/>
</dbReference>
<keyword evidence="3" id="KW-0175">Coiled coil</keyword>
<dbReference type="SMART" id="SM00382">
    <property type="entry name" value="AAA"/>
    <property type="match status" value="1"/>
</dbReference>
<dbReference type="SUPFAM" id="SSF52540">
    <property type="entry name" value="P-loop containing nucleoside triphosphate hydrolases"/>
    <property type="match status" value="1"/>
</dbReference>
<feature type="compositionally biased region" description="Low complexity" evidence="4">
    <location>
        <begin position="71"/>
        <end position="85"/>
    </location>
</feature>
<dbReference type="GO" id="GO:0005739">
    <property type="term" value="C:mitochondrion"/>
    <property type="evidence" value="ECO:0007669"/>
    <property type="project" value="TreeGrafter"/>
</dbReference>
<keyword evidence="1" id="KW-0547">Nucleotide-binding</keyword>
<dbReference type="AlphaFoldDB" id="A0A7S4REB5"/>
<dbReference type="EMBL" id="HBNR01048781">
    <property type="protein sequence ID" value="CAE4611534.1"/>
    <property type="molecule type" value="Transcribed_RNA"/>
</dbReference>